<feature type="domain" description="Ubiquitin-like" evidence="1">
    <location>
        <begin position="1"/>
        <end position="83"/>
    </location>
</feature>
<name>A0A250WQ53_9CHLO</name>
<dbReference type="Proteomes" id="UP000232323">
    <property type="component" value="Unassembled WGS sequence"/>
</dbReference>
<evidence type="ECO:0000313" key="3">
    <source>
        <dbReference type="Proteomes" id="UP000232323"/>
    </source>
</evidence>
<protein>
    <recommendedName>
        <fullName evidence="1">Ubiquitin-like domain-containing protein</fullName>
    </recommendedName>
</protein>
<dbReference type="CDD" id="cd17055">
    <property type="entry name" value="Ubl_AtNPL4_like"/>
    <property type="match status" value="1"/>
</dbReference>
<dbReference type="STRING" id="1157962.A0A250WQ53"/>
<accession>A0A250WQ53</accession>
<dbReference type="PANTHER" id="PTHR12710">
    <property type="entry name" value="NUCLEAR PROTEIN LOCALIZATION 4"/>
    <property type="match status" value="1"/>
</dbReference>
<keyword evidence="3" id="KW-1185">Reference proteome</keyword>
<organism evidence="2 3">
    <name type="scientific">Chlamydomonas eustigma</name>
    <dbReference type="NCBI Taxonomy" id="1157962"/>
    <lineage>
        <taxon>Eukaryota</taxon>
        <taxon>Viridiplantae</taxon>
        <taxon>Chlorophyta</taxon>
        <taxon>core chlorophytes</taxon>
        <taxon>Chlorophyceae</taxon>
        <taxon>CS clade</taxon>
        <taxon>Chlamydomonadales</taxon>
        <taxon>Chlamydomonadaceae</taxon>
        <taxon>Chlamydomonas</taxon>
    </lineage>
</organism>
<sequence length="413" mass="46553">MIIRLRSRDGLERIEVDDKGTILMLKQAINSKLNIPIEDIQLSKDAALLTTKDSKSFKDMAVETKSLSAVGVKHGEMLYMLYRVERQVEPAYRKSVFESRAFGEHITMRDVMAKQTRIERQEKAKIESVSLDRFAADAFQLYVQGALSFNIKRGGLLYGTVEDGGKVKVDFIYEPSQECYADRLIIQRHTPEEAQVDFLAGLLGYQKVGWIFSQSKQQHEYIMHTGELLQTAAMQEEMGEMSATVIVSWEENESGGNVHFEAFQCSEQCVMLAKEGWILPPKDGEPLTGVSKMCNPKEPGVEQAVIVASKDASEVDNDYFLCPASITSHDGRLNTKFPVENRLLAQGKTELREHLKKGSGSYVEKLSDLHLLLWLSKQPNLDSNDMILLCDAVKEQKPIMEGYRLIIEHIAGL</sequence>
<dbReference type="AlphaFoldDB" id="A0A250WQ53"/>
<evidence type="ECO:0000313" key="2">
    <source>
        <dbReference type="EMBL" id="GAX72680.1"/>
    </source>
</evidence>
<dbReference type="Gene3D" id="3.40.140.10">
    <property type="entry name" value="Cytidine Deaminase, domain 2"/>
    <property type="match status" value="1"/>
</dbReference>
<dbReference type="InterPro" id="IPR007717">
    <property type="entry name" value="NPL4_C"/>
</dbReference>
<dbReference type="Pfam" id="PF05021">
    <property type="entry name" value="NPL4"/>
    <property type="match status" value="1"/>
</dbReference>
<dbReference type="OrthoDB" id="10251089at2759"/>
<dbReference type="InterPro" id="IPR024682">
    <property type="entry name" value="Npl4_Ub-like_dom"/>
</dbReference>
<evidence type="ECO:0000259" key="1">
    <source>
        <dbReference type="PROSITE" id="PS50053"/>
    </source>
</evidence>
<gene>
    <name evidence="2" type="ORF">CEUSTIGMA_g136.t1</name>
</gene>
<dbReference type="PROSITE" id="PS50053">
    <property type="entry name" value="UBIQUITIN_2"/>
    <property type="match status" value="1"/>
</dbReference>
<dbReference type="PANTHER" id="PTHR12710:SF0">
    <property type="entry name" value="NUCLEAR PROTEIN LOCALIZATION PROTEIN 4 HOMOLOG"/>
    <property type="match status" value="1"/>
</dbReference>
<reference evidence="2 3" key="1">
    <citation type="submission" date="2017-08" db="EMBL/GenBank/DDBJ databases">
        <title>Acidophilic green algal genome provides insights into adaptation to an acidic environment.</title>
        <authorList>
            <person name="Hirooka S."/>
            <person name="Hirose Y."/>
            <person name="Kanesaki Y."/>
            <person name="Higuchi S."/>
            <person name="Fujiwara T."/>
            <person name="Onuma R."/>
            <person name="Era A."/>
            <person name="Ohbayashi R."/>
            <person name="Uzuka A."/>
            <person name="Nozaki H."/>
            <person name="Yoshikawa H."/>
            <person name="Miyagishima S.Y."/>
        </authorList>
    </citation>
    <scope>NUCLEOTIDE SEQUENCE [LARGE SCALE GENOMIC DNA]</scope>
    <source>
        <strain evidence="2 3">NIES-2499</strain>
    </source>
</reference>
<dbReference type="Pfam" id="PF11543">
    <property type="entry name" value="UN_NPL4"/>
    <property type="match status" value="1"/>
</dbReference>
<dbReference type="Gene3D" id="3.10.20.90">
    <property type="entry name" value="Phosphatidylinositol 3-kinase Catalytic Subunit, Chain A, domain 1"/>
    <property type="match status" value="1"/>
</dbReference>
<dbReference type="InterPro" id="IPR029071">
    <property type="entry name" value="Ubiquitin-like_domsf"/>
</dbReference>
<dbReference type="SUPFAM" id="SSF54236">
    <property type="entry name" value="Ubiquitin-like"/>
    <property type="match status" value="1"/>
</dbReference>
<comment type="caution">
    <text evidence="2">The sequence shown here is derived from an EMBL/GenBank/DDBJ whole genome shotgun (WGS) entry which is preliminary data.</text>
</comment>
<proteinExistence type="predicted"/>
<dbReference type="InterPro" id="IPR016563">
    <property type="entry name" value="Npl4"/>
</dbReference>
<dbReference type="InterPro" id="IPR000626">
    <property type="entry name" value="Ubiquitin-like_dom"/>
</dbReference>
<dbReference type="GO" id="GO:0006511">
    <property type="term" value="P:ubiquitin-dependent protein catabolic process"/>
    <property type="evidence" value="ECO:0007669"/>
    <property type="project" value="InterPro"/>
</dbReference>
<dbReference type="EMBL" id="BEGY01000001">
    <property type="protein sequence ID" value="GAX72680.1"/>
    <property type="molecule type" value="Genomic_DNA"/>
</dbReference>